<dbReference type="EMBL" id="JAUJYN010000002">
    <property type="protein sequence ID" value="KAK1279047.1"/>
    <property type="molecule type" value="Genomic_DNA"/>
</dbReference>
<accession>A0AAV9BRU9</accession>
<evidence type="ECO:0000256" key="2">
    <source>
        <dbReference type="ARBA" id="ARBA00008891"/>
    </source>
</evidence>
<dbReference type="GO" id="GO:0045490">
    <property type="term" value="P:pectin catabolic process"/>
    <property type="evidence" value="ECO:0007669"/>
    <property type="project" value="TreeGrafter"/>
</dbReference>
<evidence type="ECO:0000256" key="5">
    <source>
        <dbReference type="ARBA" id="ARBA00023085"/>
    </source>
</evidence>
<dbReference type="GO" id="GO:0030599">
    <property type="term" value="F:pectinesterase activity"/>
    <property type="evidence" value="ECO:0007669"/>
    <property type="project" value="UniProtKB-EC"/>
</dbReference>
<organism evidence="7 8">
    <name type="scientific">Acorus gramineus</name>
    <name type="common">Dwarf sweet flag</name>
    <dbReference type="NCBI Taxonomy" id="55184"/>
    <lineage>
        <taxon>Eukaryota</taxon>
        <taxon>Viridiplantae</taxon>
        <taxon>Streptophyta</taxon>
        <taxon>Embryophyta</taxon>
        <taxon>Tracheophyta</taxon>
        <taxon>Spermatophyta</taxon>
        <taxon>Magnoliopsida</taxon>
        <taxon>Liliopsida</taxon>
        <taxon>Acoraceae</taxon>
        <taxon>Acorus</taxon>
    </lineage>
</organism>
<evidence type="ECO:0000313" key="8">
    <source>
        <dbReference type="Proteomes" id="UP001179952"/>
    </source>
</evidence>
<dbReference type="Gene3D" id="2.160.20.10">
    <property type="entry name" value="Single-stranded right-handed beta-helix, Pectin lyase-like"/>
    <property type="match status" value="1"/>
</dbReference>
<keyword evidence="8" id="KW-1185">Reference proteome</keyword>
<proteinExistence type="inferred from homology"/>
<dbReference type="Pfam" id="PF01095">
    <property type="entry name" value="Pectinesterase"/>
    <property type="match status" value="1"/>
</dbReference>
<comment type="caution">
    <text evidence="7">The sequence shown here is derived from an EMBL/GenBank/DDBJ whole genome shotgun (WGS) entry which is preliminary data.</text>
</comment>
<comment type="pathway">
    <text evidence="1">Glycan metabolism; pectin degradation; 2-dehydro-3-deoxy-D-gluconate from pectin: step 1/5.</text>
</comment>
<dbReference type="GO" id="GO:0042545">
    <property type="term" value="P:cell wall modification"/>
    <property type="evidence" value="ECO:0007669"/>
    <property type="project" value="InterPro"/>
</dbReference>
<dbReference type="InterPro" id="IPR012334">
    <property type="entry name" value="Pectin_lyas_fold"/>
</dbReference>
<dbReference type="SUPFAM" id="SSF51126">
    <property type="entry name" value="Pectin lyase-like"/>
    <property type="match status" value="1"/>
</dbReference>
<dbReference type="PANTHER" id="PTHR31321:SF131">
    <property type="entry name" value="OS07G0655600 PROTEIN"/>
    <property type="match status" value="1"/>
</dbReference>
<reference evidence="7" key="2">
    <citation type="submission" date="2023-06" db="EMBL/GenBank/DDBJ databases">
        <authorList>
            <person name="Ma L."/>
            <person name="Liu K.-W."/>
            <person name="Li Z."/>
            <person name="Hsiao Y.-Y."/>
            <person name="Qi Y."/>
            <person name="Fu T."/>
            <person name="Tang G."/>
            <person name="Zhang D."/>
            <person name="Sun W.-H."/>
            <person name="Liu D.-K."/>
            <person name="Li Y."/>
            <person name="Chen G.-Z."/>
            <person name="Liu X.-D."/>
            <person name="Liao X.-Y."/>
            <person name="Jiang Y.-T."/>
            <person name="Yu X."/>
            <person name="Hao Y."/>
            <person name="Huang J."/>
            <person name="Zhao X.-W."/>
            <person name="Ke S."/>
            <person name="Chen Y.-Y."/>
            <person name="Wu W.-L."/>
            <person name="Hsu J.-L."/>
            <person name="Lin Y.-F."/>
            <person name="Huang M.-D."/>
            <person name="Li C.-Y."/>
            <person name="Huang L."/>
            <person name="Wang Z.-W."/>
            <person name="Zhao X."/>
            <person name="Zhong W.-Y."/>
            <person name="Peng D.-H."/>
            <person name="Ahmad S."/>
            <person name="Lan S."/>
            <person name="Zhang J.-S."/>
            <person name="Tsai W.-C."/>
            <person name="Van De Peer Y."/>
            <person name="Liu Z.-J."/>
        </authorList>
    </citation>
    <scope>NUCLEOTIDE SEQUENCE</scope>
    <source>
        <strain evidence="7">SCP</strain>
        <tissue evidence="7">Leaves</tissue>
    </source>
</reference>
<name>A0AAV9BRU9_ACOGR</name>
<keyword evidence="4" id="KW-0378">Hydrolase</keyword>
<dbReference type="Proteomes" id="UP001179952">
    <property type="component" value="Unassembled WGS sequence"/>
</dbReference>
<gene>
    <name evidence="7" type="ORF">QJS04_geneDACA015902</name>
</gene>
<dbReference type="EC" id="3.1.1.11" evidence="3"/>
<reference evidence="7" key="1">
    <citation type="journal article" date="2023" name="Nat. Commun.">
        <title>Diploid and tetraploid genomes of Acorus and the evolution of monocots.</title>
        <authorList>
            <person name="Ma L."/>
            <person name="Liu K.W."/>
            <person name="Li Z."/>
            <person name="Hsiao Y.Y."/>
            <person name="Qi Y."/>
            <person name="Fu T."/>
            <person name="Tang G.D."/>
            <person name="Zhang D."/>
            <person name="Sun W.H."/>
            <person name="Liu D.K."/>
            <person name="Li Y."/>
            <person name="Chen G.Z."/>
            <person name="Liu X.D."/>
            <person name="Liao X.Y."/>
            <person name="Jiang Y.T."/>
            <person name="Yu X."/>
            <person name="Hao Y."/>
            <person name="Huang J."/>
            <person name="Zhao X.W."/>
            <person name="Ke S."/>
            <person name="Chen Y.Y."/>
            <person name="Wu W.L."/>
            <person name="Hsu J.L."/>
            <person name="Lin Y.F."/>
            <person name="Huang M.D."/>
            <person name="Li C.Y."/>
            <person name="Huang L."/>
            <person name="Wang Z.W."/>
            <person name="Zhao X."/>
            <person name="Zhong W.Y."/>
            <person name="Peng D.H."/>
            <person name="Ahmad S."/>
            <person name="Lan S."/>
            <person name="Zhang J.S."/>
            <person name="Tsai W.C."/>
            <person name="Van de Peer Y."/>
            <person name="Liu Z.J."/>
        </authorList>
    </citation>
    <scope>NUCLEOTIDE SEQUENCE</scope>
    <source>
        <strain evidence="7">SCP</strain>
    </source>
</reference>
<sequence length="96" mass="10477">MRGHGWNGTTMHVDATGREPGNLKFGTDTFDSATFTVLADNFVAMNIGFKNTYNLGGTPQLLDRALAALIGGDKSAFYRCGFESLQDTLCDYHGRH</sequence>
<dbReference type="InterPro" id="IPR000070">
    <property type="entry name" value="Pectinesterase_cat"/>
</dbReference>
<dbReference type="PANTHER" id="PTHR31321">
    <property type="entry name" value="ACYL-COA THIOESTER HYDROLASE YBHC-RELATED"/>
    <property type="match status" value="1"/>
</dbReference>
<evidence type="ECO:0000313" key="7">
    <source>
        <dbReference type="EMBL" id="KAK1279047.1"/>
    </source>
</evidence>
<evidence type="ECO:0000256" key="1">
    <source>
        <dbReference type="ARBA" id="ARBA00005184"/>
    </source>
</evidence>
<evidence type="ECO:0000259" key="6">
    <source>
        <dbReference type="Pfam" id="PF01095"/>
    </source>
</evidence>
<protein>
    <recommendedName>
        <fullName evidence="3">pectinesterase</fullName>
        <ecNumber evidence="3">3.1.1.11</ecNumber>
    </recommendedName>
</protein>
<dbReference type="AlphaFoldDB" id="A0AAV9BRU9"/>
<evidence type="ECO:0000256" key="3">
    <source>
        <dbReference type="ARBA" id="ARBA00013229"/>
    </source>
</evidence>
<evidence type="ECO:0000256" key="4">
    <source>
        <dbReference type="ARBA" id="ARBA00022801"/>
    </source>
</evidence>
<comment type="similarity">
    <text evidence="2">Belongs to the pectinesterase family.</text>
</comment>
<keyword evidence="5" id="KW-0063">Aspartyl esterase</keyword>
<feature type="domain" description="Pectinesterase catalytic" evidence="6">
    <location>
        <begin position="22"/>
        <end position="94"/>
    </location>
</feature>
<dbReference type="InterPro" id="IPR011050">
    <property type="entry name" value="Pectin_lyase_fold/virulence"/>
</dbReference>